<reference evidence="11" key="1">
    <citation type="submission" date="2009-07" db="EMBL/GenBank/DDBJ databases">
        <title>Complete sequence of chromosome of Methylovorus sp. SIP3-4.</title>
        <authorList>
            <person name="Lucas S."/>
            <person name="Copeland A."/>
            <person name="Lapidus A."/>
            <person name="Glavina del Rio T."/>
            <person name="Tice H."/>
            <person name="Bruce D."/>
            <person name="Goodwin L."/>
            <person name="Pitluck S."/>
            <person name="Clum A."/>
            <person name="Larimer F."/>
            <person name="Land M."/>
            <person name="Hauser L."/>
            <person name="Kyrpides N."/>
            <person name="Mikhailova N."/>
            <person name="Kayluzhnaya M."/>
            <person name="Chistoserdova L."/>
        </authorList>
    </citation>
    <scope>NUCLEOTIDE SEQUENCE [LARGE SCALE GENOMIC DNA]</scope>
    <source>
        <strain evidence="11">SIP3-4</strain>
    </source>
</reference>
<dbReference type="eggNOG" id="COG0795">
    <property type="taxonomic scope" value="Bacteria"/>
</dbReference>
<feature type="transmembrane region" description="Helical" evidence="9">
    <location>
        <begin position="56"/>
        <end position="77"/>
    </location>
</feature>
<dbReference type="EMBL" id="CP001674">
    <property type="protein sequence ID" value="ACT49487.1"/>
    <property type="molecule type" value="Genomic_DNA"/>
</dbReference>
<dbReference type="KEGG" id="mei:Msip34_0238"/>
<dbReference type="NCBIfam" id="TIGR04407">
    <property type="entry name" value="LptF_YjgP"/>
    <property type="match status" value="1"/>
</dbReference>
<gene>
    <name evidence="10" type="ordered locus">Msip34_0238</name>
</gene>
<dbReference type="GO" id="GO:0043190">
    <property type="term" value="C:ATP-binding cassette (ABC) transporter complex"/>
    <property type="evidence" value="ECO:0007669"/>
    <property type="project" value="InterPro"/>
</dbReference>
<feature type="transmembrane region" description="Helical" evidence="9">
    <location>
        <begin position="325"/>
        <end position="346"/>
    </location>
</feature>
<evidence type="ECO:0000256" key="5">
    <source>
        <dbReference type="ARBA" id="ARBA00022519"/>
    </source>
</evidence>
<evidence type="ECO:0000256" key="8">
    <source>
        <dbReference type="ARBA" id="ARBA00023136"/>
    </source>
</evidence>
<dbReference type="PANTHER" id="PTHR33529">
    <property type="entry name" value="SLR0882 PROTEIN-RELATED"/>
    <property type="match status" value="1"/>
</dbReference>
<dbReference type="OrthoDB" id="9778062at2"/>
<name>C6X8L7_METGS</name>
<reference evidence="10 11" key="2">
    <citation type="journal article" date="2011" name="J. Bacteriol.">
        <title>Genomes of three methylotrophs from a single niche uncover genetic and metabolic divergence of Methylophilaceae.</title>
        <authorList>
            <person name="Lapidus A."/>
            <person name="Clum A."/>
            <person name="Labutti K."/>
            <person name="Kaluzhnaya M.G."/>
            <person name="Lim S."/>
            <person name="Beck D.A."/>
            <person name="Glavina Del Rio T."/>
            <person name="Nolan M."/>
            <person name="Mavromatis K."/>
            <person name="Huntemann M."/>
            <person name="Lucas S."/>
            <person name="Lidstrom M.E."/>
            <person name="Ivanova N."/>
            <person name="Chistoserdova L."/>
        </authorList>
    </citation>
    <scope>NUCLEOTIDE SEQUENCE [LARGE SCALE GENOMIC DNA]</scope>
    <source>
        <strain evidence="10 11">SIP3-4</strain>
    </source>
</reference>
<protein>
    <recommendedName>
        <fullName evidence="2">Lipopolysaccharide export system permease protein LptF</fullName>
    </recommendedName>
</protein>
<evidence type="ECO:0000256" key="9">
    <source>
        <dbReference type="SAM" id="Phobius"/>
    </source>
</evidence>
<evidence type="ECO:0000256" key="3">
    <source>
        <dbReference type="ARBA" id="ARBA00022448"/>
    </source>
</evidence>
<dbReference type="InterPro" id="IPR005495">
    <property type="entry name" value="LptG/LptF_permease"/>
</dbReference>
<keyword evidence="3" id="KW-0813">Transport</keyword>
<dbReference type="HOGENOM" id="CLU_028799_0_0_4"/>
<sequence precursor="true">MLFKRSLLQELVGTAIGAFLVLFGIVIAQRVAYYIGVAAKGSLASDAINTLLGFSMLKFLPMILSLTIFLAVLLTLTRWHRDSEMVVWFSSGMGLAGWIRPVLTFAIPVVAVIAVLSLFVTPWATNKGSEFRDQLKSRDELASISPGVFKESRNADRVFFVESFDELGNVVKNIFVQSVQHQRLGVVVASQGHRTVADNGDNFLVMEHGRRYEGKPNTAEFSTTEFERYSIRIEPNEVKEEPPGTAALGSVELLKNHNPANNAELQWRLAIPISAFLLVLLAIPLSFVDNRSGRSANMMLALLIYIIYNNMLSIVQAWLTQGKLNPVVGLWPVHVFFLLLTIWMFYRRLLQRPLIPAFWKLSWFKS</sequence>
<dbReference type="Pfam" id="PF03739">
    <property type="entry name" value="LptF_LptG"/>
    <property type="match status" value="1"/>
</dbReference>
<evidence type="ECO:0000313" key="10">
    <source>
        <dbReference type="EMBL" id="ACT49487.1"/>
    </source>
</evidence>
<accession>C6X8L7</accession>
<evidence type="ECO:0000256" key="4">
    <source>
        <dbReference type="ARBA" id="ARBA00022475"/>
    </source>
</evidence>
<feature type="transmembrane region" description="Helical" evidence="9">
    <location>
        <begin position="12"/>
        <end position="36"/>
    </location>
</feature>
<dbReference type="STRING" id="582744.Msip34_0238"/>
<evidence type="ECO:0000256" key="1">
    <source>
        <dbReference type="ARBA" id="ARBA00004429"/>
    </source>
</evidence>
<evidence type="ECO:0000256" key="2">
    <source>
        <dbReference type="ARBA" id="ARBA00014213"/>
    </source>
</evidence>
<dbReference type="GO" id="GO:0055085">
    <property type="term" value="P:transmembrane transport"/>
    <property type="evidence" value="ECO:0007669"/>
    <property type="project" value="InterPro"/>
</dbReference>
<evidence type="ECO:0000256" key="6">
    <source>
        <dbReference type="ARBA" id="ARBA00022692"/>
    </source>
</evidence>
<feature type="transmembrane region" description="Helical" evidence="9">
    <location>
        <begin position="300"/>
        <end position="319"/>
    </location>
</feature>
<keyword evidence="11" id="KW-1185">Reference proteome</keyword>
<comment type="subcellular location">
    <subcellularLocation>
        <location evidence="1">Cell inner membrane</location>
        <topology evidence="1">Multi-pass membrane protein</topology>
    </subcellularLocation>
</comment>
<keyword evidence="6 9" id="KW-0812">Transmembrane</keyword>
<dbReference type="GO" id="GO:0015920">
    <property type="term" value="P:lipopolysaccharide transport"/>
    <property type="evidence" value="ECO:0007669"/>
    <property type="project" value="TreeGrafter"/>
</dbReference>
<keyword evidence="4" id="KW-1003">Cell membrane</keyword>
<dbReference type="RefSeq" id="WP_015829230.1">
    <property type="nucleotide sequence ID" value="NC_012969.1"/>
</dbReference>
<keyword evidence="8 9" id="KW-0472">Membrane</keyword>
<dbReference type="AlphaFoldDB" id="C6X8L7"/>
<keyword evidence="7 9" id="KW-1133">Transmembrane helix</keyword>
<proteinExistence type="predicted"/>
<dbReference type="InterPro" id="IPR030922">
    <property type="entry name" value="LptF"/>
</dbReference>
<dbReference type="PANTHER" id="PTHR33529:SF7">
    <property type="entry name" value="LIPOPOLYSACCHARIDE EXPORT SYSTEM PERMEASE PROTEIN LPTF"/>
    <property type="match status" value="1"/>
</dbReference>
<evidence type="ECO:0000256" key="7">
    <source>
        <dbReference type="ARBA" id="ARBA00022989"/>
    </source>
</evidence>
<feature type="transmembrane region" description="Helical" evidence="9">
    <location>
        <begin position="269"/>
        <end position="288"/>
    </location>
</feature>
<dbReference type="Proteomes" id="UP000002743">
    <property type="component" value="Chromosome"/>
</dbReference>
<feature type="transmembrane region" description="Helical" evidence="9">
    <location>
        <begin position="98"/>
        <end position="120"/>
    </location>
</feature>
<organism evidence="10 11">
    <name type="scientific">Methylovorus glucosotrophus (strain SIP3-4)</name>
    <dbReference type="NCBI Taxonomy" id="582744"/>
    <lineage>
        <taxon>Bacteria</taxon>
        <taxon>Pseudomonadati</taxon>
        <taxon>Pseudomonadota</taxon>
        <taxon>Betaproteobacteria</taxon>
        <taxon>Nitrosomonadales</taxon>
        <taxon>Methylophilaceae</taxon>
        <taxon>Methylovorus</taxon>
    </lineage>
</organism>
<keyword evidence="5" id="KW-0997">Cell inner membrane</keyword>
<evidence type="ECO:0000313" key="11">
    <source>
        <dbReference type="Proteomes" id="UP000002743"/>
    </source>
</evidence>